<comment type="subcellular location">
    <subcellularLocation>
        <location evidence="6">Cytoplasm</location>
    </subcellularLocation>
</comment>
<dbReference type="CDD" id="cd02440">
    <property type="entry name" value="AdoMet_MTases"/>
    <property type="match status" value="1"/>
</dbReference>
<dbReference type="InterPro" id="IPR016909">
    <property type="entry name" value="rRNA_lsu_MeTfrase_F"/>
</dbReference>
<keyword evidence="4 6" id="KW-0808">Transferase</keyword>
<dbReference type="InterPro" id="IPR029063">
    <property type="entry name" value="SAM-dependent_MTases_sf"/>
</dbReference>
<accession>A0ABU5QGK5</accession>
<evidence type="ECO:0000256" key="6">
    <source>
        <dbReference type="HAMAP-Rule" id="MF_01848"/>
    </source>
</evidence>
<keyword evidence="3 6" id="KW-0489">Methyltransferase</keyword>
<dbReference type="Gene3D" id="3.40.50.150">
    <property type="entry name" value="Vaccinia Virus protein VP39"/>
    <property type="match status" value="1"/>
</dbReference>
<comment type="catalytic activity">
    <reaction evidence="6">
        <text>adenosine(1618) in 23S rRNA + S-adenosyl-L-methionine = N(6)-methyladenosine(1618) in 23S rRNA + S-adenosyl-L-homocysteine + H(+)</text>
        <dbReference type="Rhea" id="RHEA:16497"/>
        <dbReference type="Rhea" id="RHEA-COMP:10229"/>
        <dbReference type="Rhea" id="RHEA-COMP:10231"/>
        <dbReference type="ChEBI" id="CHEBI:15378"/>
        <dbReference type="ChEBI" id="CHEBI:57856"/>
        <dbReference type="ChEBI" id="CHEBI:59789"/>
        <dbReference type="ChEBI" id="CHEBI:74411"/>
        <dbReference type="ChEBI" id="CHEBI:74449"/>
        <dbReference type="EC" id="2.1.1.181"/>
    </reaction>
</comment>
<evidence type="ECO:0000256" key="2">
    <source>
        <dbReference type="ARBA" id="ARBA00022552"/>
    </source>
</evidence>
<keyword evidence="2 6" id="KW-0698">rRNA processing</keyword>
<organism evidence="7 8">
    <name type="scientific">Arcicella aquatica</name>
    <dbReference type="NCBI Taxonomy" id="217141"/>
    <lineage>
        <taxon>Bacteria</taxon>
        <taxon>Pseudomonadati</taxon>
        <taxon>Bacteroidota</taxon>
        <taxon>Cytophagia</taxon>
        <taxon>Cytophagales</taxon>
        <taxon>Flectobacillaceae</taxon>
        <taxon>Arcicella</taxon>
    </lineage>
</organism>
<evidence type="ECO:0000256" key="5">
    <source>
        <dbReference type="ARBA" id="ARBA00022691"/>
    </source>
</evidence>
<evidence type="ECO:0000256" key="4">
    <source>
        <dbReference type="ARBA" id="ARBA00022679"/>
    </source>
</evidence>
<comment type="function">
    <text evidence="6">Specifically methylates the adenine in position 1618 of 23S rRNA.</text>
</comment>
<comment type="similarity">
    <text evidence="6">Belongs to the methyltransferase superfamily. METTL16/RlmF family.</text>
</comment>
<name>A0ABU5QGK5_9BACT</name>
<dbReference type="NCBIfam" id="NF008725">
    <property type="entry name" value="PRK11727.1"/>
    <property type="match status" value="1"/>
</dbReference>
<dbReference type="GO" id="GO:0052907">
    <property type="term" value="F:23S rRNA (adenine(1618)-N(6))-methyltransferase activity"/>
    <property type="evidence" value="ECO:0007669"/>
    <property type="project" value="UniProtKB-EC"/>
</dbReference>
<dbReference type="SUPFAM" id="SSF53335">
    <property type="entry name" value="S-adenosyl-L-methionine-dependent methyltransferases"/>
    <property type="match status" value="1"/>
</dbReference>
<dbReference type="EC" id="2.1.1.181" evidence="6"/>
<dbReference type="PANTHER" id="PTHR13393:SF0">
    <property type="entry name" value="RNA N6-ADENOSINE-METHYLTRANSFERASE METTL16"/>
    <property type="match status" value="1"/>
</dbReference>
<evidence type="ECO:0000256" key="3">
    <source>
        <dbReference type="ARBA" id="ARBA00022603"/>
    </source>
</evidence>
<keyword evidence="8" id="KW-1185">Reference proteome</keyword>
<keyword evidence="5 6" id="KW-0949">S-adenosyl-L-methionine</keyword>
<dbReference type="PIRSF" id="PIRSF029038">
    <property type="entry name" value="Mtase_YbiN_prd"/>
    <property type="match status" value="1"/>
</dbReference>
<dbReference type="EMBL" id="JAYFUL010000001">
    <property type="protein sequence ID" value="MEA5256182.1"/>
    <property type="molecule type" value="Genomic_DNA"/>
</dbReference>
<sequence length="318" mass="35737">MSKDSVKNTSEKSGLHPRNPHRFRYDFKALIASLPELAKFVFHNQFEVESIDFSNPEAVKVLNRALLKHFYGISHWDIPPDYLCPPIPGRADYIHYLADLLASANKGNIPTGNKIQVLDIGIGANCVYPIIGSHEYAWKFVGADIDKKAIASVKAIIEANDSLKNTVACRWQASHANIFKGIIQQDEYFDLTLCNPPFHGSMAEAKAGTERKWKNLGKNNNKVLNFGGQNNELWCEGGEETFVANMIAESTLFAHNCLWFTSLISKKTTLPKAYALLKKVKALEVKTIDMAQGQKVSRILAWTFLTKSQHQDWQTKRG</sequence>
<reference evidence="7 8" key="1">
    <citation type="submission" date="2023-12" db="EMBL/GenBank/DDBJ databases">
        <title>Novel species of the genus Arcicella isolated from rivers.</title>
        <authorList>
            <person name="Lu H."/>
        </authorList>
    </citation>
    <scope>NUCLEOTIDE SEQUENCE [LARGE SCALE GENOMIC DNA]</scope>
    <source>
        <strain evidence="7 8">LMG 21963</strain>
    </source>
</reference>
<dbReference type="PANTHER" id="PTHR13393">
    <property type="entry name" value="SAM-DEPENDENT METHYLTRANSFERASE"/>
    <property type="match status" value="1"/>
</dbReference>
<dbReference type="Pfam" id="PF05971">
    <property type="entry name" value="Methyltransf_10"/>
    <property type="match status" value="1"/>
</dbReference>
<dbReference type="InterPro" id="IPR010286">
    <property type="entry name" value="METTL16/RlmF"/>
</dbReference>
<dbReference type="Proteomes" id="UP001304671">
    <property type="component" value="Unassembled WGS sequence"/>
</dbReference>
<proteinExistence type="inferred from homology"/>
<evidence type="ECO:0000313" key="7">
    <source>
        <dbReference type="EMBL" id="MEA5256182.1"/>
    </source>
</evidence>
<evidence type="ECO:0000313" key="8">
    <source>
        <dbReference type="Proteomes" id="UP001304671"/>
    </source>
</evidence>
<keyword evidence="1 6" id="KW-0963">Cytoplasm</keyword>
<dbReference type="HAMAP" id="MF_01848">
    <property type="entry name" value="23SrRNA_methyltr_F"/>
    <property type="match status" value="1"/>
</dbReference>
<comment type="caution">
    <text evidence="7">The sequence shown here is derived from an EMBL/GenBank/DDBJ whole genome shotgun (WGS) entry which is preliminary data.</text>
</comment>
<gene>
    <name evidence="6 7" type="primary">rlmF</name>
    <name evidence="7" type="ORF">VB264_00195</name>
</gene>
<evidence type="ECO:0000256" key="1">
    <source>
        <dbReference type="ARBA" id="ARBA00022490"/>
    </source>
</evidence>
<dbReference type="RefSeq" id="WP_323246008.1">
    <property type="nucleotide sequence ID" value="NZ_JAYFUL010000001.1"/>
</dbReference>
<protein>
    <recommendedName>
        <fullName evidence="6">Ribosomal RNA large subunit methyltransferase F</fullName>
        <ecNumber evidence="6">2.1.1.181</ecNumber>
    </recommendedName>
    <alternativeName>
        <fullName evidence="6">23S rRNA mA1618 methyltransferase</fullName>
    </alternativeName>
    <alternativeName>
        <fullName evidence="6">rRNA adenine N-6-methyltransferase</fullName>
    </alternativeName>
</protein>